<protein>
    <submittedName>
        <fullName evidence="2">Phosphopantothenate--cysteine ligase</fullName>
        <ecNumber evidence="2">6.3.2.5</ecNumber>
    </submittedName>
</protein>
<accession>A0AAW8TYV6</accession>
<evidence type="ECO:0000313" key="3">
    <source>
        <dbReference type="Proteomes" id="UP001256711"/>
    </source>
</evidence>
<gene>
    <name evidence="2" type="primary">coaB</name>
    <name evidence="2" type="ORF">P7H43_05195</name>
</gene>
<keyword evidence="2" id="KW-0436">Ligase</keyword>
<feature type="domain" description="DNA/pantothenate metabolism flavoprotein C-terminal" evidence="1">
    <location>
        <begin position="139"/>
        <end position="248"/>
    </location>
</feature>
<dbReference type="Proteomes" id="UP001256711">
    <property type="component" value="Unassembled WGS sequence"/>
</dbReference>
<evidence type="ECO:0000313" key="2">
    <source>
        <dbReference type="EMBL" id="MDT2809871.1"/>
    </source>
</evidence>
<dbReference type="InterPro" id="IPR011848">
    <property type="entry name" value="CoaB_strep"/>
</dbReference>
<sequence>MRILITAGGTAEKIDQVRSITNHSSGSLGVELAKAALQKGTITVDYVRAKGALLPPKDPRITLHPVTDTADLEKTMAQLLQAHTYGAVIHAMAVSDFTPEIAATQEGFIQGMNTWLATKKDANFTAEDVPNLLSAILEKSQSATKLSSKTEHLFMVLKQTPKVIGRIKALQPETQLVGFKLLVDVSSTELLTVARAALEKNQADYVLANDLTSIHGGQHHGYLLDKKGIVAEANTKAEIAHLILDTLLERQEVR</sequence>
<dbReference type="EMBL" id="JARQBJ010000002">
    <property type="protein sequence ID" value="MDT2809871.1"/>
    <property type="molecule type" value="Genomic_DNA"/>
</dbReference>
<name>A0AAW8TYV6_9ENTE</name>
<dbReference type="Gene3D" id="3.40.50.10300">
    <property type="entry name" value="CoaB-like"/>
    <property type="match status" value="1"/>
</dbReference>
<dbReference type="Pfam" id="PF04127">
    <property type="entry name" value="DFP"/>
    <property type="match status" value="2"/>
</dbReference>
<dbReference type="NCBIfam" id="TIGR02114">
    <property type="entry name" value="coaB_strep"/>
    <property type="match status" value="1"/>
</dbReference>
<evidence type="ECO:0000259" key="1">
    <source>
        <dbReference type="Pfam" id="PF04127"/>
    </source>
</evidence>
<feature type="domain" description="DNA/pantothenate metabolism flavoprotein C-terminal" evidence="1">
    <location>
        <begin position="2"/>
        <end position="105"/>
    </location>
</feature>
<dbReference type="AlphaFoldDB" id="A0AAW8TYV6"/>
<reference evidence="2" key="1">
    <citation type="submission" date="2023-03" db="EMBL/GenBank/DDBJ databases">
        <authorList>
            <person name="Shen W."/>
            <person name="Cai J."/>
        </authorList>
    </citation>
    <scope>NUCLEOTIDE SEQUENCE</scope>
    <source>
        <strain evidence="2">B226-2</strain>
    </source>
</reference>
<dbReference type="InterPro" id="IPR007085">
    <property type="entry name" value="DNA/pantothenate-metab_flavo_C"/>
</dbReference>
<proteinExistence type="predicted"/>
<dbReference type="InterPro" id="IPR035929">
    <property type="entry name" value="CoaB-like_sf"/>
</dbReference>
<dbReference type="SUPFAM" id="SSF102645">
    <property type="entry name" value="CoaB-like"/>
    <property type="match status" value="1"/>
</dbReference>
<dbReference type="EC" id="6.3.2.5" evidence="2"/>
<comment type="caution">
    <text evidence="2">The sequence shown here is derived from an EMBL/GenBank/DDBJ whole genome shotgun (WGS) entry which is preliminary data.</text>
</comment>
<dbReference type="RefSeq" id="WP_311835195.1">
    <property type="nucleotide sequence ID" value="NZ_JARQBJ010000002.1"/>
</dbReference>
<organism evidence="2 3">
    <name type="scientific">Enterococcus asini</name>
    <dbReference type="NCBI Taxonomy" id="57732"/>
    <lineage>
        <taxon>Bacteria</taxon>
        <taxon>Bacillati</taxon>
        <taxon>Bacillota</taxon>
        <taxon>Bacilli</taxon>
        <taxon>Lactobacillales</taxon>
        <taxon>Enterococcaceae</taxon>
        <taxon>Enterococcus</taxon>
    </lineage>
</organism>
<dbReference type="GO" id="GO:0015937">
    <property type="term" value="P:coenzyme A biosynthetic process"/>
    <property type="evidence" value="ECO:0007669"/>
    <property type="project" value="UniProtKB-ARBA"/>
</dbReference>
<dbReference type="GO" id="GO:0004632">
    <property type="term" value="F:phosphopantothenate--cysteine ligase activity"/>
    <property type="evidence" value="ECO:0007669"/>
    <property type="project" value="UniProtKB-EC"/>
</dbReference>